<dbReference type="InterPro" id="IPR036291">
    <property type="entry name" value="NAD(P)-bd_dom_sf"/>
</dbReference>
<dbReference type="OrthoDB" id="429813at2759"/>
<dbReference type="GO" id="GO:0031177">
    <property type="term" value="F:phosphopantetheine binding"/>
    <property type="evidence" value="ECO:0007669"/>
    <property type="project" value="InterPro"/>
</dbReference>
<dbReference type="Gene3D" id="3.40.50.12780">
    <property type="entry name" value="N-terminal domain of ligase-like"/>
    <property type="match status" value="1"/>
</dbReference>
<dbReference type="PROSITE" id="PS50075">
    <property type="entry name" value="CARRIER"/>
    <property type="match status" value="1"/>
</dbReference>
<proteinExistence type="predicted"/>
<feature type="domain" description="Carrier" evidence="3">
    <location>
        <begin position="568"/>
        <end position="649"/>
    </location>
</feature>
<dbReference type="SUPFAM" id="SSF56801">
    <property type="entry name" value="Acetyl-CoA synthetase-like"/>
    <property type="match status" value="1"/>
</dbReference>
<gene>
    <name evidence="4" type="ORF">BKCO1_19000176</name>
</gene>
<dbReference type="STRING" id="236234.A0A1J9S350"/>
<evidence type="ECO:0000256" key="2">
    <source>
        <dbReference type="ARBA" id="ARBA00022553"/>
    </source>
</evidence>
<name>A0A1J9S350_9PEZI</name>
<evidence type="ECO:0000256" key="1">
    <source>
        <dbReference type="ARBA" id="ARBA00022450"/>
    </source>
</evidence>
<dbReference type="SUPFAM" id="SSF47336">
    <property type="entry name" value="ACP-like"/>
    <property type="match status" value="1"/>
</dbReference>
<accession>A0A1J9S350</accession>
<dbReference type="InterPro" id="IPR051414">
    <property type="entry name" value="Adenylate-forming_Reductase"/>
</dbReference>
<evidence type="ECO:0000259" key="3">
    <source>
        <dbReference type="PROSITE" id="PS50075"/>
    </source>
</evidence>
<dbReference type="SUPFAM" id="SSF51735">
    <property type="entry name" value="NAD(P)-binding Rossmann-fold domains"/>
    <property type="match status" value="1"/>
</dbReference>
<dbReference type="InterPro" id="IPR020806">
    <property type="entry name" value="PKS_PP-bd"/>
</dbReference>
<dbReference type="EMBL" id="MNUE01000019">
    <property type="protein sequence ID" value="OJD34983.1"/>
    <property type="molecule type" value="Genomic_DNA"/>
</dbReference>
<dbReference type="Pfam" id="PF07993">
    <property type="entry name" value="NAD_binding_4"/>
    <property type="match status" value="1"/>
</dbReference>
<evidence type="ECO:0000313" key="4">
    <source>
        <dbReference type="EMBL" id="OJD34983.1"/>
    </source>
</evidence>
<dbReference type="PANTHER" id="PTHR43439">
    <property type="entry name" value="PHENYLACETATE-COENZYME A LIGASE"/>
    <property type="match status" value="1"/>
</dbReference>
<dbReference type="Pfam" id="PF00550">
    <property type="entry name" value="PP-binding"/>
    <property type="match status" value="1"/>
</dbReference>
<dbReference type="InterPro" id="IPR042099">
    <property type="entry name" value="ANL_N_sf"/>
</dbReference>
<dbReference type="GeneID" id="31012226"/>
<dbReference type="Gene3D" id="3.40.50.720">
    <property type="entry name" value="NAD(P)-binding Rossmann-like Domain"/>
    <property type="match status" value="1"/>
</dbReference>
<dbReference type="InterPro" id="IPR009081">
    <property type="entry name" value="PP-bd_ACP"/>
</dbReference>
<dbReference type="PROSITE" id="PS00455">
    <property type="entry name" value="AMP_BINDING"/>
    <property type="match status" value="1"/>
</dbReference>
<organism evidence="4 5">
    <name type="scientific">Diplodia corticola</name>
    <dbReference type="NCBI Taxonomy" id="236234"/>
    <lineage>
        <taxon>Eukaryota</taxon>
        <taxon>Fungi</taxon>
        <taxon>Dikarya</taxon>
        <taxon>Ascomycota</taxon>
        <taxon>Pezizomycotina</taxon>
        <taxon>Dothideomycetes</taxon>
        <taxon>Dothideomycetes incertae sedis</taxon>
        <taxon>Botryosphaeriales</taxon>
        <taxon>Botryosphaeriaceae</taxon>
        <taxon>Diplodia</taxon>
    </lineage>
</organism>
<evidence type="ECO:0000313" key="5">
    <source>
        <dbReference type="Proteomes" id="UP000183809"/>
    </source>
</evidence>
<dbReference type="RefSeq" id="XP_020131243.1">
    <property type="nucleotide sequence ID" value="XM_020271967.1"/>
</dbReference>
<dbReference type="AlphaFoldDB" id="A0A1J9S350"/>
<dbReference type="SMART" id="SM00823">
    <property type="entry name" value="PKS_PP"/>
    <property type="match status" value="1"/>
</dbReference>
<dbReference type="PROSITE" id="PS00012">
    <property type="entry name" value="PHOSPHOPANTETHEINE"/>
    <property type="match status" value="1"/>
</dbReference>
<reference evidence="4 5" key="1">
    <citation type="submission" date="2016-10" db="EMBL/GenBank/DDBJ databases">
        <title>Proteomics and genomics reveal pathogen-plant mechanisms compatible with a hemibiotrophic lifestyle of Diplodia corticola.</title>
        <authorList>
            <person name="Fernandes I."/>
            <person name="De Jonge R."/>
            <person name="Van De Peer Y."/>
            <person name="Devreese B."/>
            <person name="Alves A."/>
            <person name="Esteves A.C."/>
        </authorList>
    </citation>
    <scope>NUCLEOTIDE SEQUENCE [LARGE SCALE GENOMIC DNA]</scope>
    <source>
        <strain evidence="4 5">CBS 112549</strain>
    </source>
</reference>
<keyword evidence="5" id="KW-1185">Reference proteome</keyword>
<keyword evidence="2" id="KW-0597">Phosphoprotein</keyword>
<dbReference type="InterPro" id="IPR013120">
    <property type="entry name" value="FAR_NAD-bd"/>
</dbReference>
<dbReference type="Pfam" id="PF23562">
    <property type="entry name" value="AMP-binding_C_3"/>
    <property type="match status" value="1"/>
</dbReference>
<sequence>MGSVAESYSGGLSPFADKLITRRVDELAASSPFRTWVSVPQTNEIDGQWRDITFHELAQAVDGMARWIEKTIGAGTARETVAYLGINDVRYTVVILAMIKANRKALLPSLRNSDDGQTNLVERTGCKHYLYSDGVDKNLKAFGEHPELSGHQIPSFDAMILEGARGPYRNVEVEKRPYSQSEAVLVLHTSGSTGLPKPIYITNGWLATLDHQRFMDAPRGRLNALAMYMTTNRPLFTMLPFFHTMGIITILKSIYCGPLILPPPGRMPTAELAAEMVQLKKPWSGLFAPSVLEDMAETAKGVDALAAMEYVFFAGAPLAKEAGDRITQVTRLTSMIGSTEACFLQSLVNRDRGDWQYFEWSAHSGVAMEEAGEGEGLYECVVKPAVEPRYLGVFYTFPDLAEWRTKDLFEAHPTKPGLWRYKGRRDDVLVLSNGEKFNPVSFEKTVENHGLVRGALVVGQSRFQPALLVEPDWERVDAAAKQDLARLLDEVWPAVELANRDAPAHAQVWKNKMAFTKRDKPFLRAAKGSIQRRATVAAYDAEIDALYVNEGQAFGEQLAAFDPGFDVEQTKAFLRTAFRLVVADFANTPHATDDADIFDLGADSLQAMALASALSSAIKTSAHGAAIVPRDIYAHPTVSKLAHAIVAKLSATDDDGQKPLPELARETAMADMVAKYTETLPTTPPAAPLAPMPARHTVVLTGSTGALGNFILQELLASPAVEHIYCLNRSDPPTASTRQAQSFAERGAPTADFPHRVTFLQTDFSQPLFALPPATYAALAASATLFIHNAWAVDFNHALASYEPTHVAGVRRVVDFSLAAPHRPHIAFVSSVASVGNYPHLVHNNNHQTPGLAAQPVPVPETFIPTDALPLPQGYAESKHVAGRILAAAARRAGVSASIVRCGQLGGPRGRGVWNRHEWLPSIVRSSVSMGVIPAHLGNSDCVDWVPMDAAGRVVVEVALGRASGHERVVKGEGEGDMLEVFHVQNPRAAAWPGLVPAICGWYGARGRKVEPVGFEEWLGELRKVPLTDADEVARKPGVKLVDFYEGLKAEGGALPRMETARTREVSPCLRELGPVDAVLFENWMEQWGF</sequence>
<comment type="caution">
    <text evidence="4">The sequence shown here is derived from an EMBL/GenBank/DDBJ whole genome shotgun (WGS) entry which is preliminary data.</text>
</comment>
<dbReference type="Gene3D" id="1.10.1200.10">
    <property type="entry name" value="ACP-like"/>
    <property type="match status" value="1"/>
</dbReference>
<dbReference type="InterPro" id="IPR036736">
    <property type="entry name" value="ACP-like_sf"/>
</dbReference>
<dbReference type="PANTHER" id="PTHR43439:SF2">
    <property type="entry name" value="ENZYME, PUTATIVE (JCVI)-RELATED"/>
    <property type="match status" value="1"/>
</dbReference>
<dbReference type="InterPro" id="IPR006162">
    <property type="entry name" value="Ppantetheine_attach_site"/>
</dbReference>
<protein>
    <submittedName>
        <fullName evidence="4">Ochratoxin a non-ribosomal peptide synthetase</fullName>
    </submittedName>
</protein>
<dbReference type="InterPro" id="IPR020845">
    <property type="entry name" value="AMP-binding_CS"/>
</dbReference>
<dbReference type="InterPro" id="IPR000873">
    <property type="entry name" value="AMP-dep_synth/lig_dom"/>
</dbReference>
<keyword evidence="1" id="KW-0596">Phosphopantetheine</keyword>
<dbReference type="Pfam" id="PF00501">
    <property type="entry name" value="AMP-binding"/>
    <property type="match status" value="1"/>
</dbReference>
<dbReference type="Proteomes" id="UP000183809">
    <property type="component" value="Unassembled WGS sequence"/>
</dbReference>